<organism evidence="2 3">
    <name type="scientific">Folsomia candida</name>
    <name type="common">Springtail</name>
    <dbReference type="NCBI Taxonomy" id="158441"/>
    <lineage>
        <taxon>Eukaryota</taxon>
        <taxon>Metazoa</taxon>
        <taxon>Ecdysozoa</taxon>
        <taxon>Arthropoda</taxon>
        <taxon>Hexapoda</taxon>
        <taxon>Collembola</taxon>
        <taxon>Entomobryomorpha</taxon>
        <taxon>Isotomoidea</taxon>
        <taxon>Isotomidae</taxon>
        <taxon>Proisotominae</taxon>
        <taxon>Folsomia</taxon>
    </lineage>
</organism>
<feature type="region of interest" description="Disordered" evidence="1">
    <location>
        <begin position="151"/>
        <end position="179"/>
    </location>
</feature>
<keyword evidence="3" id="KW-1185">Reference proteome</keyword>
<feature type="compositionally biased region" description="Polar residues" evidence="1">
    <location>
        <begin position="235"/>
        <end position="244"/>
    </location>
</feature>
<dbReference type="Proteomes" id="UP000198287">
    <property type="component" value="Unassembled WGS sequence"/>
</dbReference>
<name>A0A226D348_FOLCA</name>
<evidence type="ECO:0000256" key="1">
    <source>
        <dbReference type="SAM" id="MobiDB-lite"/>
    </source>
</evidence>
<sequence>MDHVILGFKQTAEEVLQEKLPALFEVEFAKRFETAFHDRITLVETLLYLLTTHLSTLDGKVVQLEKKFCDLSEKQGVGGMKITTSLAKDLEAMKELMANMERLQTSGQNHDKRCDHRFRSFQKKFATMTTALLTTCNESFGDEGPETYLIEDEVDESRQNEVESPPGQGRRTPRPISQVDVIENMDEVQIDLPRSHDSHISADPLDLSGQDTDQNSHNEVLGEESFSLFPTILSETSPASNVSPTIRERSARPKRSDRAETGTKNTAQLAVDMEDDELSESDTANNDPDFDTNLFTLKNITSKSKSSCLSRQTNLDGKSSPISRTKKDNCVMRKTVGRKNTKKTSSQSWKYRCSICNKLFSTNSVLIMKFQKKEQLDHHLELCHSKDYFPCVPVILQIMTNSTPT</sequence>
<feature type="region of interest" description="Disordered" evidence="1">
    <location>
        <begin position="193"/>
        <end position="217"/>
    </location>
</feature>
<feature type="region of interest" description="Disordered" evidence="1">
    <location>
        <begin position="235"/>
        <end position="290"/>
    </location>
</feature>
<dbReference type="EMBL" id="LNIX01000036">
    <property type="protein sequence ID" value="OXA40002.1"/>
    <property type="molecule type" value="Genomic_DNA"/>
</dbReference>
<feature type="compositionally biased region" description="Basic and acidic residues" evidence="1">
    <location>
        <begin position="246"/>
        <end position="261"/>
    </location>
</feature>
<evidence type="ECO:0000313" key="3">
    <source>
        <dbReference type="Proteomes" id="UP000198287"/>
    </source>
</evidence>
<evidence type="ECO:0000313" key="2">
    <source>
        <dbReference type="EMBL" id="OXA40002.1"/>
    </source>
</evidence>
<proteinExistence type="predicted"/>
<comment type="caution">
    <text evidence="2">The sequence shown here is derived from an EMBL/GenBank/DDBJ whole genome shotgun (WGS) entry which is preliminary data.</text>
</comment>
<dbReference type="AlphaFoldDB" id="A0A226D348"/>
<reference evidence="2 3" key="1">
    <citation type="submission" date="2015-12" db="EMBL/GenBank/DDBJ databases">
        <title>The genome of Folsomia candida.</title>
        <authorList>
            <person name="Faddeeva A."/>
            <person name="Derks M.F."/>
            <person name="Anvar Y."/>
            <person name="Smit S."/>
            <person name="Van Straalen N."/>
            <person name="Roelofs D."/>
        </authorList>
    </citation>
    <scope>NUCLEOTIDE SEQUENCE [LARGE SCALE GENOMIC DNA]</scope>
    <source>
        <strain evidence="2 3">VU population</strain>
        <tissue evidence="2">Whole body</tissue>
    </source>
</reference>
<accession>A0A226D348</accession>
<protein>
    <submittedName>
        <fullName evidence="2">Uncharacterized protein</fullName>
    </submittedName>
</protein>
<gene>
    <name evidence="2" type="ORF">Fcan01_25252</name>
</gene>